<proteinExistence type="predicted"/>
<dbReference type="Gene3D" id="1.20.1280.50">
    <property type="match status" value="1"/>
</dbReference>
<evidence type="ECO:0000313" key="2">
    <source>
        <dbReference type="EMBL" id="KAA8893367.1"/>
    </source>
</evidence>
<dbReference type="OrthoDB" id="5295250at2759"/>
<keyword evidence="3" id="KW-1185">Reference proteome</keyword>
<dbReference type="SMART" id="SM00256">
    <property type="entry name" value="FBOX"/>
    <property type="match status" value="1"/>
</dbReference>
<dbReference type="InterPro" id="IPR011047">
    <property type="entry name" value="Quinoprotein_ADH-like_sf"/>
</dbReference>
<dbReference type="InterPro" id="IPR036047">
    <property type="entry name" value="F-box-like_dom_sf"/>
</dbReference>
<dbReference type="InterPro" id="IPR001810">
    <property type="entry name" value="F-box_dom"/>
</dbReference>
<dbReference type="InParanoid" id="A0A5J5EE71"/>
<accession>A0A5J5EE71</accession>
<evidence type="ECO:0000313" key="3">
    <source>
        <dbReference type="Proteomes" id="UP000326924"/>
    </source>
</evidence>
<evidence type="ECO:0000259" key="1">
    <source>
        <dbReference type="PROSITE" id="PS50181"/>
    </source>
</evidence>
<organism evidence="2 3">
    <name type="scientific">Sphaerosporella brunnea</name>
    <dbReference type="NCBI Taxonomy" id="1250544"/>
    <lineage>
        <taxon>Eukaryota</taxon>
        <taxon>Fungi</taxon>
        <taxon>Dikarya</taxon>
        <taxon>Ascomycota</taxon>
        <taxon>Pezizomycotina</taxon>
        <taxon>Pezizomycetes</taxon>
        <taxon>Pezizales</taxon>
        <taxon>Pyronemataceae</taxon>
        <taxon>Sphaerosporella</taxon>
    </lineage>
</organism>
<dbReference type="SUPFAM" id="SSF81383">
    <property type="entry name" value="F-box domain"/>
    <property type="match status" value="1"/>
</dbReference>
<gene>
    <name evidence="2" type="ORF">FN846DRAFT_979381</name>
</gene>
<dbReference type="PROSITE" id="PS50181">
    <property type="entry name" value="FBOX"/>
    <property type="match status" value="1"/>
</dbReference>
<dbReference type="Proteomes" id="UP000326924">
    <property type="component" value="Unassembled WGS sequence"/>
</dbReference>
<reference evidence="2 3" key="1">
    <citation type="submission" date="2019-09" db="EMBL/GenBank/DDBJ databases">
        <title>Draft genome of the ectomycorrhizal ascomycete Sphaerosporella brunnea.</title>
        <authorList>
            <consortium name="DOE Joint Genome Institute"/>
            <person name="Benucci G.M."/>
            <person name="Marozzi G."/>
            <person name="Antonielli L."/>
            <person name="Sanchez S."/>
            <person name="Marco P."/>
            <person name="Wang X."/>
            <person name="Falini L.B."/>
            <person name="Barry K."/>
            <person name="Haridas S."/>
            <person name="Lipzen A."/>
            <person name="Labutti K."/>
            <person name="Grigoriev I.V."/>
            <person name="Murat C."/>
            <person name="Martin F."/>
            <person name="Albertini E."/>
            <person name="Donnini D."/>
            <person name="Bonito G."/>
        </authorList>
    </citation>
    <scope>NUCLEOTIDE SEQUENCE [LARGE SCALE GENOMIC DNA]</scope>
    <source>
        <strain evidence="2 3">Sb_GMNB300</strain>
    </source>
</reference>
<feature type="domain" description="F-box" evidence="1">
    <location>
        <begin position="60"/>
        <end position="100"/>
    </location>
</feature>
<dbReference type="EMBL" id="VXIS01000455">
    <property type="protein sequence ID" value="KAA8893367.1"/>
    <property type="molecule type" value="Genomic_DNA"/>
</dbReference>
<dbReference type="Pfam" id="PF12937">
    <property type="entry name" value="F-box-like"/>
    <property type="match status" value="1"/>
</dbReference>
<protein>
    <recommendedName>
        <fullName evidence="1">F-box domain-containing protein</fullName>
    </recommendedName>
</protein>
<name>A0A5J5EE71_9PEZI</name>
<dbReference type="AlphaFoldDB" id="A0A5J5EE71"/>
<dbReference type="SUPFAM" id="SSF50998">
    <property type="entry name" value="Quinoprotein alcohol dehydrogenase-like"/>
    <property type="match status" value="1"/>
</dbReference>
<comment type="caution">
    <text evidence="2">The sequence shown here is derived from an EMBL/GenBank/DDBJ whole genome shotgun (WGS) entry which is preliminary data.</text>
</comment>
<sequence>MATPAPPLADALAAFDSLSPAERKTYLTELSKRFRSSDWRYIRKMVSAREASPKDLSQILPIELVTQIFEYLMPRELAPCLLVNKNWNALLKEEHICRAIVQRWYPDESQRATQRPWKWILENAVSREIAILRARPSSMVVLPKGISSTGVSFMDRRMAAIHSKNPGFVFVYDLSSCTFIKERLTTPDRSTLSDVWLMKDFVVARTQCSTTIYVWNLETSELRTVRLPNTDLRTFEVDGNSFVALFYGSADFFLYDATTNTSRMISCVEDRQITSIILDMQNKRITAVAINESTGNVFGACAKTYATTGELLKVCSGTFIGTVDVPFFDNSNLRWGEDLYLLSMAWYQPLEGSLHYDGGHAHALLFDKKTCCFIKQRLWYKDMDQSPDFFYTYEGTVYGSMPNGMVVAMHVPMDGKGYFNPVETSIINRGMGYRLHPVYIVPDSHGSMVVCLRECFPGEYSLVLYVYKGLHEIREGFANGEGI</sequence>